<organism evidence="2 3">
    <name type="scientific">Thalassiosira oceanica</name>
    <name type="common">Marine diatom</name>
    <dbReference type="NCBI Taxonomy" id="159749"/>
    <lineage>
        <taxon>Eukaryota</taxon>
        <taxon>Sar</taxon>
        <taxon>Stramenopiles</taxon>
        <taxon>Ochrophyta</taxon>
        <taxon>Bacillariophyta</taxon>
        <taxon>Coscinodiscophyceae</taxon>
        <taxon>Thalassiosirophycidae</taxon>
        <taxon>Thalassiosirales</taxon>
        <taxon>Thalassiosiraceae</taxon>
        <taxon>Thalassiosira</taxon>
    </lineage>
</organism>
<dbReference type="Proteomes" id="UP000266841">
    <property type="component" value="Unassembled WGS sequence"/>
</dbReference>
<evidence type="ECO:0000313" key="2">
    <source>
        <dbReference type="EMBL" id="EJK53640.1"/>
    </source>
</evidence>
<gene>
    <name evidence="2" type="ORF">THAOC_26874</name>
</gene>
<dbReference type="AlphaFoldDB" id="K0RKA9"/>
<sequence length="116" mass="12529">HVSSPSTLVTGHTIMNCTKVCPKHLNPGKAIAHIKEEGRDGANQFSPPRRPVETGGAAVEGEEWWREVDAATETVPPEWKKERPRPALLVSVISRSTPSQQLATAVPIMAEDNAAT</sequence>
<evidence type="ECO:0000313" key="3">
    <source>
        <dbReference type="Proteomes" id="UP000266841"/>
    </source>
</evidence>
<dbReference type="OrthoDB" id="1696654at2759"/>
<dbReference type="InterPro" id="IPR009051">
    <property type="entry name" value="Helical_ferredxn"/>
</dbReference>
<proteinExistence type="predicted"/>
<reference evidence="2 3" key="1">
    <citation type="journal article" date="2012" name="Genome Biol.">
        <title>Genome and low-iron response of an oceanic diatom adapted to chronic iron limitation.</title>
        <authorList>
            <person name="Lommer M."/>
            <person name="Specht M."/>
            <person name="Roy A.S."/>
            <person name="Kraemer L."/>
            <person name="Andreson R."/>
            <person name="Gutowska M.A."/>
            <person name="Wolf J."/>
            <person name="Bergner S.V."/>
            <person name="Schilhabel M.B."/>
            <person name="Klostermeier U.C."/>
            <person name="Beiko R.G."/>
            <person name="Rosenstiel P."/>
            <person name="Hippler M."/>
            <person name="Laroche J."/>
        </authorList>
    </citation>
    <scope>NUCLEOTIDE SEQUENCE [LARGE SCALE GENOMIC DNA]</scope>
    <source>
        <strain evidence="2 3">CCMP1005</strain>
    </source>
</reference>
<dbReference type="Gene3D" id="1.10.1060.10">
    <property type="entry name" value="Alpha-helical ferredoxin"/>
    <property type="match status" value="1"/>
</dbReference>
<protein>
    <submittedName>
        <fullName evidence="2">Uncharacterized protein</fullName>
    </submittedName>
</protein>
<dbReference type="SUPFAM" id="SSF46548">
    <property type="entry name" value="alpha-helical ferredoxin"/>
    <property type="match status" value="1"/>
</dbReference>
<dbReference type="GO" id="GO:0051536">
    <property type="term" value="F:iron-sulfur cluster binding"/>
    <property type="evidence" value="ECO:0007669"/>
    <property type="project" value="InterPro"/>
</dbReference>
<feature type="region of interest" description="Disordered" evidence="1">
    <location>
        <begin position="39"/>
        <end position="58"/>
    </location>
</feature>
<keyword evidence="3" id="KW-1185">Reference proteome</keyword>
<comment type="caution">
    <text evidence="2">The sequence shown here is derived from an EMBL/GenBank/DDBJ whole genome shotgun (WGS) entry which is preliminary data.</text>
</comment>
<accession>K0RKA9</accession>
<dbReference type="EMBL" id="AGNL01037368">
    <property type="protein sequence ID" value="EJK53640.1"/>
    <property type="molecule type" value="Genomic_DNA"/>
</dbReference>
<feature type="non-terminal residue" evidence="2">
    <location>
        <position position="1"/>
    </location>
</feature>
<evidence type="ECO:0000256" key="1">
    <source>
        <dbReference type="SAM" id="MobiDB-lite"/>
    </source>
</evidence>
<name>K0RKA9_THAOC</name>